<evidence type="ECO:0000313" key="4">
    <source>
        <dbReference type="Proteomes" id="UP000195221"/>
    </source>
</evidence>
<dbReference type="Proteomes" id="UP000194546">
    <property type="component" value="Unassembled WGS sequence"/>
</dbReference>
<reference evidence="1 4" key="2">
    <citation type="submission" date="2017-03" db="EMBL/GenBank/DDBJ databases">
        <title>Genome analysis of strain PAMC 26577.</title>
        <authorList>
            <person name="Oh H.-M."/>
            <person name="Yang J.-A."/>
        </authorList>
    </citation>
    <scope>NUCLEOTIDE SEQUENCE [LARGE SCALE GENOMIC DNA]</scope>
    <source>
        <strain evidence="1 4">PAMC 26577</strain>
    </source>
</reference>
<proteinExistence type="predicted"/>
<evidence type="ECO:0000313" key="2">
    <source>
        <dbReference type="EMBL" id="OTP80439.1"/>
    </source>
</evidence>
<dbReference type="Proteomes" id="UP000195221">
    <property type="component" value="Unassembled WGS sequence"/>
</dbReference>
<sequence length="321" mass="36764">MSAVKALSRARLSNYRTFFGVDEDRAAYGLYCWNDAISAALSRALGFTEVALRNQFHTALSARYGVGGTISRDWYAHLRLNPKSTDLIRKITHERRRLSGVYQLVPRSPAPSPDDVVSKLSFGFWPHVLDISHDCAHRPLDWAEMLTEIMPGHRNNSVGFWNRPKNRDMLFARIDFCKDLRNRIAHLEPVWKAGPLMTEGRARIERKIRVERFAPANPAEALTRLQIAYDRVLELLKWLSPGLHDVYMAGEAHHRFESLNRIAALDAYKRHGGHRRMASVNLNAYRSLRRLKKELRGIGRRHGAAEVRHGGLPLARWIPVV</sequence>
<evidence type="ECO:0000313" key="1">
    <source>
        <dbReference type="EMBL" id="OTP77891.1"/>
    </source>
</evidence>
<name>A0A242N9Q7_CABSO</name>
<organism evidence="2 3">
    <name type="scientific">Caballeronia sordidicola</name>
    <name type="common">Burkholderia sordidicola</name>
    <dbReference type="NCBI Taxonomy" id="196367"/>
    <lineage>
        <taxon>Bacteria</taxon>
        <taxon>Pseudomonadati</taxon>
        <taxon>Pseudomonadota</taxon>
        <taxon>Betaproteobacteria</taxon>
        <taxon>Burkholderiales</taxon>
        <taxon>Burkholderiaceae</taxon>
        <taxon>Caballeronia</taxon>
    </lineage>
</organism>
<comment type="caution">
    <text evidence="2">The sequence shown here is derived from an EMBL/GenBank/DDBJ whole genome shotgun (WGS) entry which is preliminary data.</text>
</comment>
<dbReference type="EMBL" id="NBTZ01000027">
    <property type="protein sequence ID" value="OTP77891.1"/>
    <property type="molecule type" value="Genomic_DNA"/>
</dbReference>
<protein>
    <submittedName>
        <fullName evidence="2">TIORF34 protein</fullName>
    </submittedName>
</protein>
<dbReference type="EMBL" id="NBTY01000006">
    <property type="protein sequence ID" value="OTP80439.1"/>
    <property type="molecule type" value="Genomic_DNA"/>
</dbReference>
<dbReference type="AlphaFoldDB" id="A0A242N9Q7"/>
<accession>A0A242N9Q7</accession>
<evidence type="ECO:0000313" key="3">
    <source>
        <dbReference type="Proteomes" id="UP000194546"/>
    </source>
</evidence>
<reference evidence="2 3" key="1">
    <citation type="submission" date="2017-03" db="EMBL/GenBank/DDBJ databases">
        <title>Genome analysis of strain PAMC 26510.</title>
        <authorList>
            <person name="Oh H.-M."/>
            <person name="Yang J.-A."/>
        </authorList>
    </citation>
    <scope>NUCLEOTIDE SEQUENCE [LARGE SCALE GENOMIC DNA]</scope>
    <source>
        <strain evidence="2 3">PAMC 26510</strain>
    </source>
</reference>
<gene>
    <name evidence="2" type="ORF">PAMC26510_02240</name>
    <name evidence="1" type="ORF">PAMC26577_07155</name>
</gene>